<evidence type="ECO:0000256" key="2">
    <source>
        <dbReference type="ARBA" id="ARBA00024867"/>
    </source>
</evidence>
<dbReference type="RefSeq" id="WP_065541924.1">
    <property type="nucleotide sequence ID" value="NZ_CP015405.2"/>
</dbReference>
<evidence type="ECO:0000256" key="3">
    <source>
        <dbReference type="PROSITE-ProRule" id="PRU00169"/>
    </source>
</evidence>
<keyword evidence="6" id="KW-1185">Reference proteome</keyword>
<dbReference type="EMBL" id="CP015405">
    <property type="protein sequence ID" value="ANU75736.1"/>
    <property type="molecule type" value="Genomic_DNA"/>
</dbReference>
<reference evidence="5" key="1">
    <citation type="submission" date="2017-04" db="EMBL/GenBank/DDBJ databases">
        <title>Complete Genome Sequences of Twelve Strains of a Stable Defined Moderately Diverse Mouse Microbiota 2 (sDMDMm2).</title>
        <authorList>
            <person name="Uchimura Y."/>
            <person name="Wyss M."/>
            <person name="Brugiroux S."/>
            <person name="Limenitakis J.P."/>
            <person name="Stecher B."/>
            <person name="McCoy K.D."/>
            <person name="Macpherson A.J."/>
        </authorList>
    </citation>
    <scope>NUCLEOTIDE SEQUENCE</scope>
    <source>
        <strain evidence="5">YL58</strain>
    </source>
</reference>
<sequence>MISEDDIVYQQTKRVLDEQAKLTVISFEEIKEKLYIHIPYDILIIDFNQTKVTEREFKTILDIKCRSKIPILALMEKSSISDQFEVLSMGALDFLKRPVKDEVYAQKINQLYKWKWYYDWEKKKVSDEDHGK</sequence>
<proteinExistence type="predicted"/>
<dbReference type="KEGG" id="byl:A4V09_08110"/>
<dbReference type="GO" id="GO:0000160">
    <property type="term" value="P:phosphorelay signal transduction system"/>
    <property type="evidence" value="ECO:0007669"/>
    <property type="project" value="InterPro"/>
</dbReference>
<dbReference type="Gene3D" id="3.40.50.2300">
    <property type="match status" value="1"/>
</dbReference>
<evidence type="ECO:0000313" key="5">
    <source>
        <dbReference type="EMBL" id="ANU75736.1"/>
    </source>
</evidence>
<protein>
    <recommendedName>
        <fullName evidence="1">Stage 0 sporulation protein A homolog</fullName>
    </recommendedName>
</protein>
<dbReference type="STRING" id="1796616.A4V09_08110"/>
<dbReference type="PROSITE" id="PS50110">
    <property type="entry name" value="RESPONSE_REGULATORY"/>
    <property type="match status" value="1"/>
</dbReference>
<gene>
    <name evidence="5" type="ORF">A4V09_08110</name>
</gene>
<evidence type="ECO:0000259" key="4">
    <source>
        <dbReference type="PROSITE" id="PS50110"/>
    </source>
</evidence>
<dbReference type="Proteomes" id="UP000092574">
    <property type="component" value="Chromosome"/>
</dbReference>
<comment type="function">
    <text evidence="2">May play the central regulatory role in sporulation. It may be an element of the effector pathway responsible for the activation of sporulation genes in response to nutritional stress. Spo0A may act in concert with spo0H (a sigma factor) to control the expression of some genes that are critical to the sporulation process.</text>
</comment>
<dbReference type="SUPFAM" id="SSF52172">
    <property type="entry name" value="CheY-like"/>
    <property type="match status" value="1"/>
</dbReference>
<accession>A0A1C7I7X2</accession>
<dbReference type="InterPro" id="IPR001789">
    <property type="entry name" value="Sig_transdc_resp-reg_receiver"/>
</dbReference>
<keyword evidence="3" id="KW-0597">Phosphoprotein</keyword>
<evidence type="ECO:0000313" key="6">
    <source>
        <dbReference type="Proteomes" id="UP000092574"/>
    </source>
</evidence>
<dbReference type="InterPro" id="IPR011006">
    <property type="entry name" value="CheY-like_superfamily"/>
</dbReference>
<organism evidence="5 6">
    <name type="scientific">Blautia pseudococcoides</name>
    <dbReference type="NCBI Taxonomy" id="1796616"/>
    <lineage>
        <taxon>Bacteria</taxon>
        <taxon>Bacillati</taxon>
        <taxon>Bacillota</taxon>
        <taxon>Clostridia</taxon>
        <taxon>Lachnospirales</taxon>
        <taxon>Lachnospiraceae</taxon>
        <taxon>Blautia</taxon>
    </lineage>
</organism>
<name>A0A1C7I7X2_9FIRM</name>
<feature type="domain" description="Response regulatory" evidence="4">
    <location>
        <begin position="1"/>
        <end position="112"/>
    </location>
</feature>
<dbReference type="AlphaFoldDB" id="A0A1C7I7X2"/>
<evidence type="ECO:0000256" key="1">
    <source>
        <dbReference type="ARBA" id="ARBA00018672"/>
    </source>
</evidence>
<dbReference type="OrthoDB" id="9962331at2"/>
<feature type="modified residue" description="4-aspartylphosphate" evidence="3">
    <location>
        <position position="46"/>
    </location>
</feature>